<dbReference type="InterPro" id="IPR011055">
    <property type="entry name" value="Dup_hybrid_motif"/>
</dbReference>
<accession>A0A101JR51</accession>
<sequence>MTTRTLAVVAAAVAVILLACSGLTQLFGGGAAAGDCGGTAGPSRSFAGTTTGLSRSISSGPLGSWTREQVGNADIIVAVGVGLKIPVRGQVIAVATAMQESSLINLTGGDRDSIGLFQQRPSQRWGTPAQLHDPQYAATKFYTKLLSITGWQTMPLTRAAQAVQVSAYPDAYAKWEPDAAHLVAALTGGDPAGLGCTVVISALGWTNPAPGAEVGSGFRTVDRPGHDGVDLIEDKGKPIHAAAAGMVSRVRCDAVDVRTGSDWGCDRDGNPDLTSGCGWYVDIDHAGGIVTRYCHQLVRPYVQVGQQVNTGDIIGLSGSSGHSSGPHLHYEVHLHTDHGAESAIDPVVYMRSVGAPLG</sequence>
<organism evidence="2 3">
    <name type="scientific">Actinoplanes awajinensis subsp. mycoplanecinus</name>
    <dbReference type="NCBI Taxonomy" id="135947"/>
    <lineage>
        <taxon>Bacteria</taxon>
        <taxon>Bacillati</taxon>
        <taxon>Actinomycetota</taxon>
        <taxon>Actinomycetes</taxon>
        <taxon>Micromonosporales</taxon>
        <taxon>Micromonosporaceae</taxon>
        <taxon>Actinoplanes</taxon>
    </lineage>
</organism>
<dbReference type="Pfam" id="PF01551">
    <property type="entry name" value="Peptidase_M23"/>
    <property type="match status" value="1"/>
</dbReference>
<reference evidence="2 3" key="1">
    <citation type="submission" date="2015-10" db="EMBL/GenBank/DDBJ databases">
        <authorList>
            <person name="Gilbert D.G."/>
        </authorList>
    </citation>
    <scope>NUCLEOTIDE SEQUENCE [LARGE SCALE GENOMIC DNA]</scope>
    <source>
        <strain evidence="2 3">NRRL B-16712</strain>
    </source>
</reference>
<keyword evidence="3" id="KW-1185">Reference proteome</keyword>
<dbReference type="PROSITE" id="PS50095">
    <property type="entry name" value="PLAT"/>
    <property type="match status" value="1"/>
</dbReference>
<dbReference type="Gene3D" id="2.70.70.10">
    <property type="entry name" value="Glucose Permease (Domain IIA)"/>
    <property type="match status" value="1"/>
</dbReference>
<dbReference type="InterPro" id="IPR050570">
    <property type="entry name" value="Cell_wall_metabolism_enzyme"/>
</dbReference>
<dbReference type="PROSITE" id="PS51257">
    <property type="entry name" value="PROKAR_LIPOPROTEIN"/>
    <property type="match status" value="1"/>
</dbReference>
<evidence type="ECO:0000313" key="2">
    <source>
        <dbReference type="EMBL" id="KUL31426.1"/>
    </source>
</evidence>
<evidence type="ECO:0000313" key="3">
    <source>
        <dbReference type="Proteomes" id="UP000053244"/>
    </source>
</evidence>
<dbReference type="RefSeq" id="WP_067694314.1">
    <property type="nucleotide sequence ID" value="NZ_LLZH01000212.1"/>
</dbReference>
<evidence type="ECO:0000259" key="1">
    <source>
        <dbReference type="PROSITE" id="PS50095"/>
    </source>
</evidence>
<dbReference type="InterPro" id="IPR001024">
    <property type="entry name" value="PLAT/LH2_dom"/>
</dbReference>
<dbReference type="CDD" id="cd12797">
    <property type="entry name" value="M23_peptidase"/>
    <property type="match status" value="1"/>
</dbReference>
<gene>
    <name evidence="2" type="ORF">ADL15_22075</name>
</gene>
<dbReference type="GO" id="GO:0004222">
    <property type="term" value="F:metalloendopeptidase activity"/>
    <property type="evidence" value="ECO:0007669"/>
    <property type="project" value="TreeGrafter"/>
</dbReference>
<protein>
    <submittedName>
        <fullName evidence="2">Peptidase M23</fullName>
    </submittedName>
</protein>
<dbReference type="PANTHER" id="PTHR21666">
    <property type="entry name" value="PEPTIDASE-RELATED"/>
    <property type="match status" value="1"/>
</dbReference>
<comment type="caution">
    <text evidence="2">The sequence shown here is derived from an EMBL/GenBank/DDBJ whole genome shotgun (WGS) entry which is preliminary data.</text>
</comment>
<dbReference type="AlphaFoldDB" id="A0A101JR51"/>
<proteinExistence type="predicted"/>
<feature type="domain" description="PLAT" evidence="1">
    <location>
        <begin position="328"/>
        <end position="358"/>
    </location>
</feature>
<name>A0A101JR51_9ACTN</name>
<dbReference type="Proteomes" id="UP000053244">
    <property type="component" value="Unassembled WGS sequence"/>
</dbReference>
<dbReference type="EMBL" id="LLZH01000212">
    <property type="protein sequence ID" value="KUL31426.1"/>
    <property type="molecule type" value="Genomic_DNA"/>
</dbReference>
<dbReference type="OrthoDB" id="5496837at2"/>
<dbReference type="InterPro" id="IPR016047">
    <property type="entry name" value="M23ase_b-sheet_dom"/>
</dbReference>
<dbReference type="PANTHER" id="PTHR21666:SF270">
    <property type="entry name" value="MUREIN HYDROLASE ACTIVATOR ENVC"/>
    <property type="match status" value="1"/>
</dbReference>
<dbReference type="SUPFAM" id="SSF51261">
    <property type="entry name" value="Duplicated hybrid motif"/>
    <property type="match status" value="1"/>
</dbReference>